<dbReference type="GO" id="GO:0006488">
    <property type="term" value="P:dolichol-linked oligosaccharide biosynthetic process"/>
    <property type="evidence" value="ECO:0007669"/>
    <property type="project" value="InterPro"/>
</dbReference>
<dbReference type="STRING" id="395961.Cyan7425_5181"/>
<dbReference type="HOGENOM" id="CLU_064541_3_0_3"/>
<dbReference type="EMBL" id="CP001344">
    <property type="protein sequence ID" value="ACL47474.1"/>
    <property type="molecule type" value="Genomic_DNA"/>
</dbReference>
<evidence type="ECO:0000256" key="5">
    <source>
        <dbReference type="ARBA" id="ARBA00023136"/>
    </source>
</evidence>
<sequence>MKLLLVCNPGGHFATMYALKKFWSQHSRTWVTYRHFDTLELENQGEVVCWVLKQEAREGLRALINFVQAIGIIWRKRPELVISTGAGLAVPFIAAAKLLGVRTVFIESISRTRELSLSGKLVYPLVDELYVQWPECRKRYPRSQYRGVVL</sequence>
<protein>
    <submittedName>
        <fullName evidence="6">Oligosaccharide biosynthesis protein Alg14 like protein</fullName>
    </submittedName>
</protein>
<dbReference type="KEGG" id="cyn:Cyan7425_5181"/>
<name>B8HQ77_CYAP4</name>
<evidence type="ECO:0000256" key="2">
    <source>
        <dbReference type="ARBA" id="ARBA00022692"/>
    </source>
</evidence>
<dbReference type="GO" id="GO:0004577">
    <property type="term" value="F:N-acetylglucosaminyldiphosphodolichol N-acetylglucosaminyltransferase activity"/>
    <property type="evidence" value="ECO:0007669"/>
    <property type="project" value="TreeGrafter"/>
</dbReference>
<organism evidence="6">
    <name type="scientific">Cyanothece sp. (strain PCC 7425 / ATCC 29141)</name>
    <dbReference type="NCBI Taxonomy" id="395961"/>
    <lineage>
        <taxon>Bacteria</taxon>
        <taxon>Bacillati</taxon>
        <taxon>Cyanobacteriota</taxon>
        <taxon>Cyanophyceae</taxon>
        <taxon>Gomontiellales</taxon>
        <taxon>Cyanothecaceae</taxon>
        <taxon>Cyanothece</taxon>
    </lineage>
</organism>
<evidence type="ECO:0000256" key="4">
    <source>
        <dbReference type="ARBA" id="ARBA00022989"/>
    </source>
</evidence>
<dbReference type="SUPFAM" id="SSF53756">
    <property type="entry name" value="UDP-Glycosyltransferase/glycogen phosphorylase"/>
    <property type="match status" value="1"/>
</dbReference>
<dbReference type="OrthoDB" id="555447at2"/>
<reference evidence="6" key="1">
    <citation type="submission" date="2009-01" db="EMBL/GenBank/DDBJ databases">
        <title>Complete sequence of chromosome Cyanothece sp. PCC 7425.</title>
        <authorList>
            <consortium name="US DOE Joint Genome Institute"/>
            <person name="Lucas S."/>
            <person name="Copeland A."/>
            <person name="Lapidus A."/>
            <person name="Glavina del Rio T."/>
            <person name="Dalin E."/>
            <person name="Tice H."/>
            <person name="Bruce D."/>
            <person name="Goodwin L."/>
            <person name="Pitluck S."/>
            <person name="Sims D."/>
            <person name="Meineke L."/>
            <person name="Brettin T."/>
            <person name="Detter J.C."/>
            <person name="Han C."/>
            <person name="Larimer F."/>
            <person name="Land M."/>
            <person name="Hauser L."/>
            <person name="Kyrpides N."/>
            <person name="Ovchinnikova G."/>
            <person name="Liberton M."/>
            <person name="Stoeckel J."/>
            <person name="Banerjee A."/>
            <person name="Singh A."/>
            <person name="Page L."/>
            <person name="Sato H."/>
            <person name="Zhao L."/>
            <person name="Sherman L."/>
            <person name="Pakrasi H."/>
            <person name="Richardson P."/>
        </authorList>
    </citation>
    <scope>NUCLEOTIDE SEQUENCE</scope>
    <source>
        <strain evidence="6">PCC 7425</strain>
    </source>
</reference>
<keyword evidence="3" id="KW-0256">Endoplasmic reticulum</keyword>
<dbReference type="Gene3D" id="3.40.50.2000">
    <property type="entry name" value="Glycogen Phosphorylase B"/>
    <property type="match status" value="1"/>
</dbReference>
<evidence type="ECO:0000256" key="3">
    <source>
        <dbReference type="ARBA" id="ARBA00022824"/>
    </source>
</evidence>
<dbReference type="PANTHER" id="PTHR12154">
    <property type="entry name" value="GLYCOSYL TRANSFERASE-RELATED"/>
    <property type="match status" value="1"/>
</dbReference>
<evidence type="ECO:0000256" key="1">
    <source>
        <dbReference type="ARBA" id="ARBA00004389"/>
    </source>
</evidence>
<dbReference type="PANTHER" id="PTHR12154:SF4">
    <property type="entry name" value="UDP-N-ACETYLGLUCOSAMINE TRANSFERASE SUBUNIT ALG14 HOMOLOG"/>
    <property type="match status" value="1"/>
</dbReference>
<dbReference type="AlphaFoldDB" id="B8HQ77"/>
<keyword evidence="5" id="KW-0472">Membrane</keyword>
<dbReference type="InterPro" id="IPR013969">
    <property type="entry name" value="Oligosacch_biosynth_Alg14"/>
</dbReference>
<dbReference type="Pfam" id="PF08660">
    <property type="entry name" value="Alg14"/>
    <property type="match status" value="1"/>
</dbReference>
<dbReference type="NCBIfam" id="NF041549">
    <property type="entry name" value="PssD"/>
    <property type="match status" value="1"/>
</dbReference>
<keyword evidence="2" id="KW-0812">Transmembrane</keyword>
<evidence type="ECO:0000313" key="6">
    <source>
        <dbReference type="EMBL" id="ACL47474.1"/>
    </source>
</evidence>
<accession>B8HQ77</accession>
<proteinExistence type="predicted"/>
<dbReference type="eggNOG" id="COG0707">
    <property type="taxonomic scope" value="Bacteria"/>
</dbReference>
<keyword evidence="4" id="KW-1133">Transmembrane helix</keyword>
<gene>
    <name evidence="6" type="ordered locus">Cyan7425_5181</name>
</gene>
<comment type="subcellular location">
    <subcellularLocation>
        <location evidence="1">Endoplasmic reticulum membrane</location>
        <topology evidence="1">Single-pass membrane protein</topology>
    </subcellularLocation>
</comment>